<keyword evidence="2 4" id="KW-0863">Zinc-finger</keyword>
<evidence type="ECO:0000256" key="5">
    <source>
        <dbReference type="SAM" id="MobiDB-lite"/>
    </source>
</evidence>
<feature type="region of interest" description="Disordered" evidence="5">
    <location>
        <begin position="1118"/>
        <end position="1148"/>
    </location>
</feature>
<organism evidence="7 8">
    <name type="scientific">Chara braunii</name>
    <name type="common">Braun's stonewort</name>
    <dbReference type="NCBI Taxonomy" id="69332"/>
    <lineage>
        <taxon>Eukaryota</taxon>
        <taxon>Viridiplantae</taxon>
        <taxon>Streptophyta</taxon>
        <taxon>Charophyceae</taxon>
        <taxon>Charales</taxon>
        <taxon>Characeae</taxon>
        <taxon>Chara</taxon>
    </lineage>
</organism>
<dbReference type="PANTHER" id="PTHR10782">
    <property type="entry name" value="ZINC FINGER MIZ DOMAIN-CONTAINING PROTEIN"/>
    <property type="match status" value="1"/>
</dbReference>
<dbReference type="InterPro" id="IPR004181">
    <property type="entry name" value="Znf_MIZ"/>
</dbReference>
<feature type="region of interest" description="Disordered" evidence="5">
    <location>
        <begin position="635"/>
        <end position="656"/>
    </location>
</feature>
<reference evidence="7 8" key="1">
    <citation type="journal article" date="2018" name="Cell">
        <title>The Chara Genome: Secondary Complexity and Implications for Plant Terrestrialization.</title>
        <authorList>
            <person name="Nishiyama T."/>
            <person name="Sakayama H."/>
            <person name="Vries J.D."/>
            <person name="Buschmann H."/>
            <person name="Saint-Marcoux D."/>
            <person name="Ullrich K.K."/>
            <person name="Haas F.B."/>
            <person name="Vanderstraeten L."/>
            <person name="Becker D."/>
            <person name="Lang D."/>
            <person name="Vosolsobe S."/>
            <person name="Rombauts S."/>
            <person name="Wilhelmsson P.K.I."/>
            <person name="Janitza P."/>
            <person name="Kern R."/>
            <person name="Heyl A."/>
            <person name="Rumpler F."/>
            <person name="Villalobos L.I.A.C."/>
            <person name="Clay J.M."/>
            <person name="Skokan R."/>
            <person name="Toyoda A."/>
            <person name="Suzuki Y."/>
            <person name="Kagoshima H."/>
            <person name="Schijlen E."/>
            <person name="Tajeshwar N."/>
            <person name="Catarino B."/>
            <person name="Hetherington A.J."/>
            <person name="Saltykova A."/>
            <person name="Bonnot C."/>
            <person name="Breuninger H."/>
            <person name="Symeonidi A."/>
            <person name="Radhakrishnan G.V."/>
            <person name="Van Nieuwerburgh F."/>
            <person name="Deforce D."/>
            <person name="Chang C."/>
            <person name="Karol K.G."/>
            <person name="Hedrich R."/>
            <person name="Ulvskov P."/>
            <person name="Glockner G."/>
            <person name="Delwiche C.F."/>
            <person name="Petrasek J."/>
            <person name="Van de Peer Y."/>
            <person name="Friml J."/>
            <person name="Beilby M."/>
            <person name="Dolan L."/>
            <person name="Kohara Y."/>
            <person name="Sugano S."/>
            <person name="Fujiyama A."/>
            <person name="Delaux P.-M."/>
            <person name="Quint M."/>
            <person name="TheiBen G."/>
            <person name="Hagemann M."/>
            <person name="Harholt J."/>
            <person name="Dunand C."/>
            <person name="Zachgo S."/>
            <person name="Langdale J."/>
            <person name="Maumus F."/>
            <person name="Straeten D.V.D."/>
            <person name="Gould S.B."/>
            <person name="Rensing S.A."/>
        </authorList>
    </citation>
    <scope>NUCLEOTIDE SEQUENCE [LARGE SCALE GENOMIC DNA]</scope>
    <source>
        <strain evidence="7 8">S276</strain>
    </source>
</reference>
<protein>
    <recommendedName>
        <fullName evidence="6">SP-RING-type domain-containing protein</fullName>
    </recommendedName>
</protein>
<proteinExistence type="predicted"/>
<keyword evidence="8" id="KW-1185">Reference proteome</keyword>
<feature type="compositionally biased region" description="Acidic residues" evidence="5">
    <location>
        <begin position="635"/>
        <end position="645"/>
    </location>
</feature>
<sequence length="1221" mass="132171">MHTHEARGSKGEGGPEEEALGGGIAAPPRVEIRVPYAEDLKEILDSVRKIADNEGVGKAMGSGKKKAIGCKHAQTCDAILYLLRELHGWLVSAKQKGLIRGIKAAEHEARRGGSTDGTAKHITGKWSGYDVISGVIGHVREVSGVFVKKHTEALLTACSECMVLLGLETPPLPKVSAGVPKWVRDKLGTEQGIAELVKVALNQKVYPAEWTVNKMKEKSMAATEDELDLESGRIRLQCPVSARRMKVASKSVHCAHLDCFDLQTHLMLNAHRTISAKTWKCPHCKQSASWNELIVDAYVQGILREAERAVEVQIFTDATWQPVEESRPEYCGEWEECSSSSSEEHGVHQDQGGEFSSVRTDMAEGRVLEEQTSEETVDPAGQEEEIPTHLIRRGMAGDLCDDRLTSTLERCSIVAAGQVIPEGVKDEPVAEEYSDSGCIGKDCRAKDLCAMQPLTIGEDADLVDISRRKDLESMDRVFLRNQMRSVLSSALPMKEVAKRLKELRETQIGAEVRETQIGAEEDEGPDLRTTAIDGESLRCAASSSGDDRLEEREPGEVEPCSTDCMNKKQMGGIMKCPDDQSTERLGRCSGDIKSDVCQDQGTELRICEGKGDGSAAGRGDPSCTSSPIVIDLTLDDDEDEDEEENVPVVDETQQDECWTSNESTHQSALPGCEGCLSTQDNDQDASGVACLTTEEREVGISAIWSSQREERQQLMCLQEDVQGKGEGCINVGVMDQENGVLAQDRLWVQDGLVAESMGMLSHKSSDSSMASKRKWCDAATSGHSADQDLDSCSKRGSTSGCPRSDSDADCVLVLKDTPAEAVVNHAIVSEGTECGRYSDSGGIGAVAFSVPITDPVEEVLSPPPRPPPPKKAALVVETEGGQSQHGFSPERMFHQLGPVEEVLSAPPSKRAALVVEAERGESQHGFSPEGTFCQRGSALIRCGDCSSPRAETGNGTVVQSVRVDLQSVRVDLRPVPSHIQTINADSTSVHCENAASNGPGGELPKGFSYNDLRESCTAVRSGNDMCSYSTESMGDAAGLIRSCRVRLQEDDGITNSGEDVDTKNGVLAEAPGLVSARARPLGCRSMLRMARGRGAVLVRAMESCLPVMDRDMRNHLDARRGVGDLEERSTSTGSNRGQLRRPEESSWPLEASGSFTQEASLQVRGQPPEVSLRRNVLLGEDASRLGGIPDQTTANVELLENLTSRLYTIKSTAEDRFWHTN</sequence>
<feature type="domain" description="SP-RING-type" evidence="6">
    <location>
        <begin position="223"/>
        <end position="308"/>
    </location>
</feature>
<evidence type="ECO:0000256" key="1">
    <source>
        <dbReference type="ARBA" id="ARBA00022723"/>
    </source>
</evidence>
<dbReference type="PANTHER" id="PTHR10782:SF4">
    <property type="entry name" value="TONALLI, ISOFORM E"/>
    <property type="match status" value="1"/>
</dbReference>
<keyword evidence="1" id="KW-0479">Metal-binding</keyword>
<dbReference type="Gene3D" id="3.30.40.10">
    <property type="entry name" value="Zinc/RING finger domain, C3HC4 (zinc finger)"/>
    <property type="match status" value="1"/>
</dbReference>
<dbReference type="Gramene" id="GBG82345">
    <property type="protein sequence ID" value="GBG82345"/>
    <property type="gene ID" value="CBR_g34629"/>
</dbReference>
<dbReference type="EMBL" id="BFEA01000404">
    <property type="protein sequence ID" value="GBG82345.1"/>
    <property type="molecule type" value="Genomic_DNA"/>
</dbReference>
<evidence type="ECO:0000256" key="3">
    <source>
        <dbReference type="ARBA" id="ARBA00022833"/>
    </source>
</evidence>
<feature type="region of interest" description="Disordered" evidence="5">
    <location>
        <begin position="1"/>
        <end position="25"/>
    </location>
</feature>
<accession>A0A388LJD7</accession>
<gene>
    <name evidence="7" type="ORF">CBR_g34629</name>
</gene>
<feature type="compositionally biased region" description="Basic and acidic residues" evidence="5">
    <location>
        <begin position="1118"/>
        <end position="1129"/>
    </location>
</feature>
<dbReference type="InterPro" id="IPR013083">
    <property type="entry name" value="Znf_RING/FYVE/PHD"/>
</dbReference>
<dbReference type="CDD" id="cd16650">
    <property type="entry name" value="SP-RING_PIAS-like"/>
    <property type="match status" value="1"/>
</dbReference>
<evidence type="ECO:0000256" key="4">
    <source>
        <dbReference type="PROSITE-ProRule" id="PRU00452"/>
    </source>
</evidence>
<feature type="compositionally biased region" description="Basic and acidic residues" evidence="5">
    <location>
        <begin position="1"/>
        <end position="10"/>
    </location>
</feature>
<dbReference type="GO" id="GO:0016925">
    <property type="term" value="P:protein sumoylation"/>
    <property type="evidence" value="ECO:0007669"/>
    <property type="project" value="TreeGrafter"/>
</dbReference>
<dbReference type="GO" id="GO:0000785">
    <property type="term" value="C:chromatin"/>
    <property type="evidence" value="ECO:0007669"/>
    <property type="project" value="TreeGrafter"/>
</dbReference>
<dbReference type="Pfam" id="PF02891">
    <property type="entry name" value="zf-MIZ"/>
    <property type="match status" value="1"/>
</dbReference>
<dbReference type="GO" id="GO:0008270">
    <property type="term" value="F:zinc ion binding"/>
    <property type="evidence" value="ECO:0007669"/>
    <property type="project" value="UniProtKB-KW"/>
</dbReference>
<dbReference type="OrthoDB" id="10263264at2759"/>
<dbReference type="Proteomes" id="UP000265515">
    <property type="component" value="Unassembled WGS sequence"/>
</dbReference>
<evidence type="ECO:0000256" key="2">
    <source>
        <dbReference type="ARBA" id="ARBA00022771"/>
    </source>
</evidence>
<dbReference type="GO" id="GO:0061665">
    <property type="term" value="F:SUMO ligase activity"/>
    <property type="evidence" value="ECO:0007669"/>
    <property type="project" value="TreeGrafter"/>
</dbReference>
<comment type="caution">
    <text evidence="7">The sequence shown here is derived from an EMBL/GenBank/DDBJ whole genome shotgun (WGS) entry which is preliminary data.</text>
</comment>
<evidence type="ECO:0000313" key="8">
    <source>
        <dbReference type="Proteomes" id="UP000265515"/>
    </source>
</evidence>
<name>A0A388LJD7_CHABU</name>
<feature type="region of interest" description="Disordered" evidence="5">
    <location>
        <begin position="781"/>
        <end position="805"/>
    </location>
</feature>
<evidence type="ECO:0000313" key="7">
    <source>
        <dbReference type="EMBL" id="GBG82345.1"/>
    </source>
</evidence>
<evidence type="ECO:0000259" key="6">
    <source>
        <dbReference type="PROSITE" id="PS51044"/>
    </source>
</evidence>
<dbReference type="PROSITE" id="PS51044">
    <property type="entry name" value="ZF_SP_RING"/>
    <property type="match status" value="1"/>
</dbReference>
<dbReference type="AlphaFoldDB" id="A0A388LJD7"/>
<dbReference type="STRING" id="69332.A0A388LJD7"/>
<keyword evidence="3" id="KW-0862">Zinc</keyword>